<sequence>MTSAKESSQLLSITTHSQRYWQQLDLFETHSWKCSDDAATYRQIVEQKRLFKFFLGLNRELDDVRGRIMGIKPLPSLKEAFSEVRREESRKKVMMGSKEQPAPTLDASALAARSFNSSGGDRQKRDRPWCDYCKKPGHYKETCWKLHGKPTDWKPKPRFDRDGRAHVAANSESTSVPEPTFTANRGGMRPWIVDTGASDHMTGDAAILQNYKPSNGHSSVHIADGSKSKIAGTGLEIGKMIGSAELCSGLYLLSCGQFSNQVSQASCVQSQKSPNPSQFAPTELSTPMPPSVQPAQHTNVPSPVTIQSPMPIQPIAPQLANENLQVRIRAGEVLIPSIDDSTLPIALRKGVRRCTDHPIGNYVTYEGLSPSYRAFATSLDDTQNGTWTITDLPVGKRPVGCKWIFTIKYKADGSVERFKARSFSHWLSIKIGCLQQLDIKNAFLNGDLEEEVYMEIPPGFGRKYGKESGQADHTLFVKKSHAGKLAILIVYVDDIILSGNDMGELQNLKKYLSEEFEVKDLGNLKYFLGMEVARSRKGIVVSQRKYILDLLKETGMLGCKPIDTPMDSQKKLGIKKESTPVDRGRYQRLVGCLIISHTLGQILALQERPILQKRQRTVTLKYTQMRIGHETSLTGGPLPDIVLLSGEILLPGGAAISIAKNPVHHDRTKHVEIDRHFITEKIKMEALKRTVVMQVLPPVLQVTLPAHMQEIICVEESFNASPFLLTETGSAASYSHFHSPSLPMQRFQALSTINRTLLHTRTGSIETNSSRRQSLDIREEESFMSPCPSNSDIGYAPSQVSSARSFLTDDQSWISDQASTSDAFTESSSGSQVTSFTIPLDLF</sequence>
<proteinExistence type="predicted"/>
<gene>
    <name evidence="5" type="primary">RE1_2702</name>
    <name evidence="5" type="ORF">CK203_114639</name>
</gene>
<dbReference type="Proteomes" id="UP000288805">
    <property type="component" value="Unassembled WGS sequence"/>
</dbReference>
<feature type="region of interest" description="Disordered" evidence="2">
    <location>
        <begin position="166"/>
        <end position="188"/>
    </location>
</feature>
<dbReference type="Pfam" id="PF22936">
    <property type="entry name" value="Pol_BBD"/>
    <property type="match status" value="1"/>
</dbReference>
<keyword evidence="1" id="KW-0378">Hydrolase</keyword>
<dbReference type="PANTHER" id="PTHR34222:SF40">
    <property type="match status" value="1"/>
</dbReference>
<accession>A0A438DCB2</accession>
<evidence type="ECO:0000313" key="5">
    <source>
        <dbReference type="EMBL" id="RVW33103.1"/>
    </source>
</evidence>
<dbReference type="Pfam" id="PF07727">
    <property type="entry name" value="RVT_2"/>
    <property type="match status" value="1"/>
</dbReference>
<dbReference type="GO" id="GO:0008270">
    <property type="term" value="F:zinc ion binding"/>
    <property type="evidence" value="ECO:0007669"/>
    <property type="project" value="InterPro"/>
</dbReference>
<dbReference type="InterPro" id="IPR054722">
    <property type="entry name" value="PolX-like_BBD"/>
</dbReference>
<feature type="domain" description="Reverse transcriptase Ty1/copia-type" evidence="3">
    <location>
        <begin position="467"/>
        <end position="566"/>
    </location>
</feature>
<evidence type="ECO:0000256" key="1">
    <source>
        <dbReference type="ARBA" id="ARBA00022750"/>
    </source>
</evidence>
<name>A0A438DCB2_VITVI</name>
<dbReference type="InterPro" id="IPR013103">
    <property type="entry name" value="RVT_2"/>
</dbReference>
<dbReference type="InterPro" id="IPR043502">
    <property type="entry name" value="DNA/RNA_pol_sf"/>
</dbReference>
<dbReference type="EMBL" id="QGNW01001692">
    <property type="protein sequence ID" value="RVW33103.1"/>
    <property type="molecule type" value="Genomic_DNA"/>
</dbReference>
<keyword evidence="1" id="KW-0064">Aspartyl protease</keyword>
<evidence type="ECO:0000313" key="6">
    <source>
        <dbReference type="Proteomes" id="UP000288805"/>
    </source>
</evidence>
<evidence type="ECO:0000256" key="2">
    <source>
        <dbReference type="SAM" id="MobiDB-lite"/>
    </source>
</evidence>
<dbReference type="GO" id="GO:0003676">
    <property type="term" value="F:nucleic acid binding"/>
    <property type="evidence" value="ECO:0007669"/>
    <property type="project" value="InterPro"/>
</dbReference>
<dbReference type="PANTHER" id="PTHR34222">
    <property type="entry name" value="GAG_PRE-INTEGRS DOMAIN-CONTAINING PROTEIN"/>
    <property type="match status" value="1"/>
</dbReference>
<dbReference type="SUPFAM" id="SSF57756">
    <property type="entry name" value="Retrovirus zinc finger-like domains"/>
    <property type="match status" value="1"/>
</dbReference>
<protein>
    <submittedName>
        <fullName evidence="5">Retrovirus-related Pol polyprotein from transposon RE1</fullName>
    </submittedName>
</protein>
<dbReference type="InterPro" id="IPR036875">
    <property type="entry name" value="Znf_CCHC_sf"/>
</dbReference>
<organism evidence="5 6">
    <name type="scientific">Vitis vinifera</name>
    <name type="common">Grape</name>
    <dbReference type="NCBI Taxonomy" id="29760"/>
    <lineage>
        <taxon>Eukaryota</taxon>
        <taxon>Viridiplantae</taxon>
        <taxon>Streptophyta</taxon>
        <taxon>Embryophyta</taxon>
        <taxon>Tracheophyta</taxon>
        <taxon>Spermatophyta</taxon>
        <taxon>Magnoliopsida</taxon>
        <taxon>eudicotyledons</taxon>
        <taxon>Gunneridae</taxon>
        <taxon>Pentapetalae</taxon>
        <taxon>rosids</taxon>
        <taxon>Vitales</taxon>
        <taxon>Vitaceae</taxon>
        <taxon>Viteae</taxon>
        <taxon>Vitis</taxon>
    </lineage>
</organism>
<dbReference type="AlphaFoldDB" id="A0A438DCB2"/>
<feature type="domain" description="Retrovirus-related Pol polyprotein from transposon TNT 1-94-like beta-barrel" evidence="4">
    <location>
        <begin position="191"/>
        <end position="234"/>
    </location>
</feature>
<comment type="caution">
    <text evidence="5">The sequence shown here is derived from an EMBL/GenBank/DDBJ whole genome shotgun (WGS) entry which is preliminary data.</text>
</comment>
<dbReference type="GO" id="GO:0004190">
    <property type="term" value="F:aspartic-type endopeptidase activity"/>
    <property type="evidence" value="ECO:0007669"/>
    <property type="project" value="UniProtKB-KW"/>
</dbReference>
<keyword evidence="1" id="KW-0645">Protease</keyword>
<feature type="region of interest" description="Disordered" evidence="2">
    <location>
        <begin position="270"/>
        <end position="298"/>
    </location>
</feature>
<dbReference type="SUPFAM" id="SSF56672">
    <property type="entry name" value="DNA/RNA polymerases"/>
    <property type="match status" value="1"/>
</dbReference>
<feature type="compositionally biased region" description="Polar residues" evidence="2">
    <location>
        <begin position="170"/>
        <end position="183"/>
    </location>
</feature>
<reference evidence="5 6" key="1">
    <citation type="journal article" date="2018" name="PLoS Genet.">
        <title>Population sequencing reveals clonal diversity and ancestral inbreeding in the grapevine cultivar Chardonnay.</title>
        <authorList>
            <person name="Roach M.J."/>
            <person name="Johnson D.L."/>
            <person name="Bohlmann J."/>
            <person name="van Vuuren H.J."/>
            <person name="Jones S.J."/>
            <person name="Pretorius I.S."/>
            <person name="Schmidt S.A."/>
            <person name="Borneman A.R."/>
        </authorList>
    </citation>
    <scope>NUCLEOTIDE SEQUENCE [LARGE SCALE GENOMIC DNA]</scope>
    <source>
        <strain evidence="6">cv. Chardonnay</strain>
        <tissue evidence="5">Leaf</tissue>
    </source>
</reference>
<evidence type="ECO:0000259" key="3">
    <source>
        <dbReference type="Pfam" id="PF07727"/>
    </source>
</evidence>
<evidence type="ECO:0000259" key="4">
    <source>
        <dbReference type="Pfam" id="PF22936"/>
    </source>
</evidence>
<feature type="compositionally biased region" description="Polar residues" evidence="2">
    <location>
        <begin position="270"/>
        <end position="285"/>
    </location>
</feature>